<dbReference type="Gene3D" id="3.50.30.60">
    <property type="entry name" value="LD-carboxypeptidase A C-terminal domain-like"/>
    <property type="match status" value="1"/>
</dbReference>
<dbReference type="InterPro" id="IPR027478">
    <property type="entry name" value="LdcA_N"/>
</dbReference>
<name>A0A1F6A2Z7_9BACT</name>
<keyword evidence="3" id="KW-0645">Protease</keyword>
<evidence type="ECO:0000256" key="4">
    <source>
        <dbReference type="ARBA" id="ARBA00022801"/>
    </source>
</evidence>
<keyword evidence="4" id="KW-0378">Hydrolase</keyword>
<evidence type="ECO:0000256" key="6">
    <source>
        <dbReference type="PIRSR" id="PIRSR028757-1"/>
    </source>
</evidence>
<accession>A0A1F6A2Z7</accession>
<protein>
    <recommendedName>
        <fullName evidence="11">LD-carboxypeptidase</fullName>
    </recommendedName>
</protein>
<dbReference type="STRING" id="1798381.A2721_00730"/>
<dbReference type="AlphaFoldDB" id="A0A1F6A2Z7"/>
<dbReference type="InterPro" id="IPR003507">
    <property type="entry name" value="S66_fam"/>
</dbReference>
<comment type="similarity">
    <text evidence="1">Belongs to the peptidase S66 family.</text>
</comment>
<dbReference type="SUPFAM" id="SSF141986">
    <property type="entry name" value="LD-carboxypeptidase A C-terminal domain-like"/>
    <property type="match status" value="1"/>
</dbReference>
<sequence length="314" mass="34734">MAQIVCPNKLLPGDTVAIVAPSEPVEREDVTKTKAYLEGLGYKVKLGKHLFYKIGDYTAGTIEDRAEDVNWAFGDPEIKAIFAGQGGYAADQILDRVDYEAVSKNPKIFVGYSDATTLQFALFAKANLVTFSGPNGAGLHEQDKYTYDYLWPTLTGFETPKIIPAEGNKWEVLRSGKGRGLLIGGNLDCICSLLGTIYDPLSKLTDQKIILFWEEDESIFNDIIRDMFQLKNAGVLERCEGMLVGKITNSSEEGGYVGIPELRYTLLQLARAFDFPIIWNMDFGHVPAKITIPQGVEGEIDTKTLTIKFQNGVL</sequence>
<dbReference type="GO" id="GO:0004180">
    <property type="term" value="F:carboxypeptidase activity"/>
    <property type="evidence" value="ECO:0007669"/>
    <property type="project" value="UniProtKB-KW"/>
</dbReference>
<dbReference type="InterPro" id="IPR027461">
    <property type="entry name" value="Carboxypeptidase_A_C_sf"/>
</dbReference>
<evidence type="ECO:0000256" key="1">
    <source>
        <dbReference type="ARBA" id="ARBA00010233"/>
    </source>
</evidence>
<dbReference type="InterPro" id="IPR040449">
    <property type="entry name" value="Peptidase_S66_N"/>
</dbReference>
<dbReference type="CDD" id="cd07025">
    <property type="entry name" value="Peptidase_S66"/>
    <property type="match status" value="1"/>
</dbReference>
<feature type="domain" description="LD-carboxypeptidase N-terminal" evidence="7">
    <location>
        <begin position="16"/>
        <end position="133"/>
    </location>
</feature>
<dbReference type="SUPFAM" id="SSF52317">
    <property type="entry name" value="Class I glutamine amidotransferase-like"/>
    <property type="match status" value="1"/>
</dbReference>
<dbReference type="InterPro" id="IPR029062">
    <property type="entry name" value="Class_I_gatase-like"/>
</dbReference>
<dbReference type="GO" id="GO:0006508">
    <property type="term" value="P:proteolysis"/>
    <property type="evidence" value="ECO:0007669"/>
    <property type="project" value="UniProtKB-KW"/>
</dbReference>
<feature type="active site" description="Charge relay system" evidence="6">
    <location>
        <position position="214"/>
    </location>
</feature>
<evidence type="ECO:0000259" key="7">
    <source>
        <dbReference type="Pfam" id="PF02016"/>
    </source>
</evidence>
<evidence type="ECO:0000256" key="5">
    <source>
        <dbReference type="ARBA" id="ARBA00022825"/>
    </source>
</evidence>
<dbReference type="InterPro" id="IPR040921">
    <property type="entry name" value="Peptidase_S66C"/>
</dbReference>
<gene>
    <name evidence="9" type="ORF">A2721_00730</name>
</gene>
<dbReference type="EMBL" id="MFJK01000010">
    <property type="protein sequence ID" value="OGG19071.1"/>
    <property type="molecule type" value="Genomic_DNA"/>
</dbReference>
<feature type="active site" description="Nucleophile" evidence="6">
    <location>
        <position position="113"/>
    </location>
</feature>
<dbReference type="Gene3D" id="3.40.50.10740">
    <property type="entry name" value="Class I glutamine amidotransferase-like"/>
    <property type="match status" value="1"/>
</dbReference>
<evidence type="ECO:0008006" key="11">
    <source>
        <dbReference type="Google" id="ProtNLM"/>
    </source>
</evidence>
<dbReference type="PIRSF" id="PIRSF028757">
    <property type="entry name" value="LD-carboxypeptidase"/>
    <property type="match status" value="1"/>
</dbReference>
<evidence type="ECO:0000313" key="9">
    <source>
        <dbReference type="EMBL" id="OGG19071.1"/>
    </source>
</evidence>
<proteinExistence type="inferred from homology"/>
<dbReference type="PANTHER" id="PTHR30237">
    <property type="entry name" value="MURAMOYLTETRAPEPTIDE CARBOXYPEPTIDASE"/>
    <property type="match status" value="1"/>
</dbReference>
<evidence type="ECO:0000256" key="2">
    <source>
        <dbReference type="ARBA" id="ARBA00022645"/>
    </source>
</evidence>
<keyword evidence="2" id="KW-0121">Carboxypeptidase</keyword>
<feature type="domain" description="LD-carboxypeptidase C-terminal" evidence="8">
    <location>
        <begin position="179"/>
        <end position="299"/>
    </location>
</feature>
<comment type="caution">
    <text evidence="9">The sequence shown here is derived from an EMBL/GenBank/DDBJ whole genome shotgun (WGS) entry which is preliminary data.</text>
</comment>
<dbReference type="Proteomes" id="UP000177871">
    <property type="component" value="Unassembled WGS sequence"/>
</dbReference>
<dbReference type="GO" id="GO:0008236">
    <property type="term" value="F:serine-type peptidase activity"/>
    <property type="evidence" value="ECO:0007669"/>
    <property type="project" value="UniProtKB-KW"/>
</dbReference>
<feature type="active site" description="Charge relay system" evidence="6">
    <location>
        <position position="285"/>
    </location>
</feature>
<dbReference type="Pfam" id="PF17676">
    <property type="entry name" value="Peptidase_S66C"/>
    <property type="match status" value="1"/>
</dbReference>
<reference evidence="9 10" key="1">
    <citation type="journal article" date="2016" name="Nat. Commun.">
        <title>Thousands of microbial genomes shed light on interconnected biogeochemical processes in an aquifer system.</title>
        <authorList>
            <person name="Anantharaman K."/>
            <person name="Brown C.T."/>
            <person name="Hug L.A."/>
            <person name="Sharon I."/>
            <person name="Castelle C.J."/>
            <person name="Probst A.J."/>
            <person name="Thomas B.C."/>
            <person name="Singh A."/>
            <person name="Wilkins M.J."/>
            <person name="Karaoz U."/>
            <person name="Brodie E.L."/>
            <person name="Williams K.H."/>
            <person name="Hubbard S.S."/>
            <person name="Banfield J.F."/>
        </authorList>
    </citation>
    <scope>NUCLEOTIDE SEQUENCE [LARGE SCALE GENOMIC DNA]</scope>
</reference>
<dbReference type="Pfam" id="PF02016">
    <property type="entry name" value="Peptidase_S66"/>
    <property type="match status" value="1"/>
</dbReference>
<evidence type="ECO:0000256" key="3">
    <source>
        <dbReference type="ARBA" id="ARBA00022670"/>
    </source>
</evidence>
<evidence type="ECO:0000313" key="10">
    <source>
        <dbReference type="Proteomes" id="UP000177871"/>
    </source>
</evidence>
<evidence type="ECO:0000259" key="8">
    <source>
        <dbReference type="Pfam" id="PF17676"/>
    </source>
</evidence>
<dbReference type="PANTHER" id="PTHR30237:SF2">
    <property type="entry name" value="MUREIN TETRAPEPTIDE CARBOXYPEPTIDASE"/>
    <property type="match status" value="1"/>
</dbReference>
<keyword evidence="5" id="KW-0720">Serine protease</keyword>
<organism evidence="9 10">
    <name type="scientific">Candidatus Gottesmanbacteria bacterium RIFCSPHIGHO2_01_FULL_47_48</name>
    <dbReference type="NCBI Taxonomy" id="1798381"/>
    <lineage>
        <taxon>Bacteria</taxon>
        <taxon>Candidatus Gottesmaniibacteriota</taxon>
    </lineage>
</organism>